<organism evidence="2 3">
    <name type="scientific">Lentzea albidocapillata</name>
    <dbReference type="NCBI Taxonomy" id="40571"/>
    <lineage>
        <taxon>Bacteria</taxon>
        <taxon>Bacillati</taxon>
        <taxon>Actinomycetota</taxon>
        <taxon>Actinomycetes</taxon>
        <taxon>Pseudonocardiales</taxon>
        <taxon>Pseudonocardiaceae</taxon>
        <taxon>Lentzea</taxon>
    </lineage>
</organism>
<dbReference type="AlphaFoldDB" id="A0A1W2FMH4"/>
<dbReference type="Proteomes" id="UP000192840">
    <property type="component" value="Unassembled WGS sequence"/>
</dbReference>
<name>A0A1W2FMH4_9PSEU</name>
<protein>
    <submittedName>
        <fullName evidence="2">Uncharacterized protein</fullName>
    </submittedName>
</protein>
<accession>A0A1W2FMH4</accession>
<gene>
    <name evidence="2" type="ORF">SAMN05660733_07018</name>
</gene>
<evidence type="ECO:0000313" key="3">
    <source>
        <dbReference type="Proteomes" id="UP000192840"/>
    </source>
</evidence>
<keyword evidence="3" id="KW-1185">Reference proteome</keyword>
<sequence length="123" mass="13153">MGGVFASMEVATGDLVPLKITQVFGGGLGSRSAGEMPRTVENEDRPLSMQLRLPVSVDHAYVAFTSYLAGAAHVFNPDVVERLLDAIIGLLRLVPAVSAASRRSPPVRPPPVPGRRPRTRPRS</sequence>
<dbReference type="EMBL" id="FWYC01000017">
    <property type="protein sequence ID" value="SMD22892.1"/>
    <property type="molecule type" value="Genomic_DNA"/>
</dbReference>
<dbReference type="STRING" id="40571.SAMN05660733_07018"/>
<feature type="region of interest" description="Disordered" evidence="1">
    <location>
        <begin position="99"/>
        <end position="123"/>
    </location>
</feature>
<evidence type="ECO:0000256" key="1">
    <source>
        <dbReference type="SAM" id="MobiDB-lite"/>
    </source>
</evidence>
<proteinExistence type="predicted"/>
<evidence type="ECO:0000313" key="2">
    <source>
        <dbReference type="EMBL" id="SMD22892.1"/>
    </source>
</evidence>
<reference evidence="3" key="1">
    <citation type="submission" date="2017-04" db="EMBL/GenBank/DDBJ databases">
        <authorList>
            <person name="Varghese N."/>
            <person name="Submissions S."/>
        </authorList>
    </citation>
    <scope>NUCLEOTIDE SEQUENCE [LARGE SCALE GENOMIC DNA]</scope>
    <source>
        <strain evidence="3">DSM 44073</strain>
    </source>
</reference>